<protein>
    <submittedName>
        <fullName evidence="2">Uncharacterized protein</fullName>
    </submittedName>
</protein>
<evidence type="ECO:0000313" key="3">
    <source>
        <dbReference type="Proteomes" id="UP000240883"/>
    </source>
</evidence>
<name>A0A2T2P7Q6_CORCC</name>
<evidence type="ECO:0000313" key="2">
    <source>
        <dbReference type="EMBL" id="PSN73596.1"/>
    </source>
</evidence>
<feature type="region of interest" description="Disordered" evidence="1">
    <location>
        <begin position="615"/>
        <end position="636"/>
    </location>
</feature>
<feature type="compositionally biased region" description="Low complexity" evidence="1">
    <location>
        <begin position="615"/>
        <end position="632"/>
    </location>
</feature>
<evidence type="ECO:0000256" key="1">
    <source>
        <dbReference type="SAM" id="MobiDB-lite"/>
    </source>
</evidence>
<dbReference type="EMBL" id="KZ678129">
    <property type="protein sequence ID" value="PSN73596.1"/>
    <property type="molecule type" value="Genomic_DNA"/>
</dbReference>
<gene>
    <name evidence="2" type="ORF">BS50DRAFT_583113</name>
</gene>
<dbReference type="Proteomes" id="UP000240883">
    <property type="component" value="Unassembled WGS sequence"/>
</dbReference>
<dbReference type="AlphaFoldDB" id="A0A2T2P7Q6"/>
<keyword evidence="3" id="KW-1185">Reference proteome</keyword>
<proteinExistence type="predicted"/>
<accession>A0A2T2P7Q6</accession>
<reference evidence="2 3" key="1">
    <citation type="journal article" date="2018" name="Front. Microbiol.">
        <title>Genome-Wide Analysis of Corynespora cassiicola Leaf Fall Disease Putative Effectors.</title>
        <authorList>
            <person name="Lopez D."/>
            <person name="Ribeiro S."/>
            <person name="Label P."/>
            <person name="Fumanal B."/>
            <person name="Venisse J.S."/>
            <person name="Kohler A."/>
            <person name="de Oliveira R.R."/>
            <person name="Labutti K."/>
            <person name="Lipzen A."/>
            <person name="Lail K."/>
            <person name="Bauer D."/>
            <person name="Ohm R.A."/>
            <person name="Barry K.W."/>
            <person name="Spatafora J."/>
            <person name="Grigoriev I.V."/>
            <person name="Martin F.M."/>
            <person name="Pujade-Renaud V."/>
        </authorList>
    </citation>
    <scope>NUCLEOTIDE SEQUENCE [LARGE SCALE GENOMIC DNA]</scope>
    <source>
        <strain evidence="2 3">Philippines</strain>
    </source>
</reference>
<sequence length="706" mass="81455">MLAQALILCILRAELKKTANESLHRPKSTQNPVWAWSIVPHHERHWETFERPRYTNPFQPSLLEVTTCTNRSYKRIPSDVTGKELITAVHAAKLRQAPMLSTTQGALGNPEGDPENSVELSINNSLVTSSFPLFEETRNGRSDKTTTVEIRLSMSLQLFAKYLPTMLLSGKELRIEDHKLPLLNLCPLISSQSIAEEPKMVTEKVKPRPRSWVAKEAMEPPLPILSDMFPLFGIRPRNAQEGIDITALQAVLIDQSPQQDTQCVLVVPKPQRAAVAACITDNFLESTFQINDAHEGIITATEDSFFDWEEEIEPPEDPLPNLSGYGLKAQALRELVLKRTHGHQKRFPMELYQLIEAAKDDWGCDGFGPEGVDKEGYLIPGSFEDRFCNKLPGYLKDSLIDYIDHQQFLETNNRLGKTWKFLPGYRLDKTYAAWEDFEAMTCHLRQYVRVEHQKNKGLQEKIDLYWAHRGKCYEILRNEYFEAQYDHAGENMHSWMTHEEEMNLNLRADYYPYARLPNRTGWNWDSREMALLPVKLVEHSDKFPKTVFVRDYPDWRPYKPGSDTSVDVFPPCKEGRSARDALEQYRTEKSAVPPAFIKWYQEKYDVIPEKLLYSSGNSSSSDPTSRTSPPFSVGDPLRATNRMASRFGVDVDQQKGDDQHVQYETTANYGHKWGQYYTYESRARGYEMEKWMEEQLRILWLPHSKS</sequence>
<organism evidence="2 3">
    <name type="scientific">Corynespora cassiicola Philippines</name>
    <dbReference type="NCBI Taxonomy" id="1448308"/>
    <lineage>
        <taxon>Eukaryota</taxon>
        <taxon>Fungi</taxon>
        <taxon>Dikarya</taxon>
        <taxon>Ascomycota</taxon>
        <taxon>Pezizomycotina</taxon>
        <taxon>Dothideomycetes</taxon>
        <taxon>Pleosporomycetidae</taxon>
        <taxon>Pleosporales</taxon>
        <taxon>Corynesporascaceae</taxon>
        <taxon>Corynespora</taxon>
    </lineage>
</organism>